<evidence type="ECO:0000256" key="1">
    <source>
        <dbReference type="SAM" id="SignalP"/>
    </source>
</evidence>
<evidence type="ECO:0000313" key="3">
    <source>
        <dbReference type="Proteomes" id="UP000557392"/>
    </source>
</evidence>
<dbReference type="AlphaFoldDB" id="A0A7W6JXE1"/>
<comment type="caution">
    <text evidence="2">The sequence shown here is derived from an EMBL/GenBank/DDBJ whole genome shotgun (WGS) entry which is preliminary data.</text>
</comment>
<dbReference type="PROSITE" id="PS51318">
    <property type="entry name" value="TAT"/>
    <property type="match status" value="1"/>
</dbReference>
<dbReference type="InterPro" id="IPR006311">
    <property type="entry name" value="TAT_signal"/>
</dbReference>
<keyword evidence="1" id="KW-0732">Signal</keyword>
<proteinExistence type="predicted"/>
<dbReference type="RefSeq" id="WP_184000702.1">
    <property type="nucleotide sequence ID" value="NZ_JACIEH010000006.1"/>
</dbReference>
<name>A0A7W6JXE1_9SPHN</name>
<feature type="signal peptide" evidence="1">
    <location>
        <begin position="1"/>
        <end position="25"/>
    </location>
</feature>
<dbReference type="EMBL" id="JACIEH010000006">
    <property type="protein sequence ID" value="MBB4101339.1"/>
    <property type="molecule type" value="Genomic_DNA"/>
</dbReference>
<dbReference type="Proteomes" id="UP000557392">
    <property type="component" value="Unassembled WGS sequence"/>
</dbReference>
<evidence type="ECO:0000313" key="2">
    <source>
        <dbReference type="EMBL" id="MBB4101339.1"/>
    </source>
</evidence>
<sequence>MTMDRRRFLLQGAAGAVALPAAAHAAPARLIASSKMAAPDWAVMQRRLLARNAAACEAFYAKYVDARGWLKVFERWGANDGPDDAAEATNDWLVLHALGGSDRILTLAQRFWEGHLKQYTAARTLEVPIARQGMYHREFPVQMDWQHNSEGLTSFNVMGLSIPRDRKLLARTMRYADFYTGHDPTVQNYDPERRIIRSMMNGSRGPMLREATPLDWAGDPFEAGERFHMEHGETTYQQTLDHYNEYGEVVGDNPLNLQATTLGLNAYALGGGERYRRWALDYLDAWVDRAKANNDILPSHIGLDGKVGANWWRGTYGWGFSPTVPQTGKREDRNRVPRSITAFMGGTVLTGDLSYVELWRRQNARINEAGRQRDGKFEAPTMYGAQGWYGWKPGPYRSNGFEIWYFTQDPRDRAAAGEHPWVSFLEGANPGYPIRAMQADLDRIAKREKAQAEDPTTPDTRLADWPLDITPASITSLIQLMTGGLHIGRPPWSPTSPNQGGVPLHCRLRYFDADKRRAGVPEDVAALVHALGESSVEVTLVNLGRTPRNVVVQGGAWAEHRIESAVLDGVEARIGRPDFTLRLEPGCGARLKLAMRRFANRPTLAFPWNR</sequence>
<protein>
    <submittedName>
        <fullName evidence="2">Uncharacterized protein</fullName>
    </submittedName>
</protein>
<dbReference type="InterPro" id="IPR058347">
    <property type="entry name" value="DUF8034"/>
</dbReference>
<dbReference type="Pfam" id="PF26099">
    <property type="entry name" value="DUF8034"/>
    <property type="match status" value="1"/>
</dbReference>
<reference evidence="2 3" key="1">
    <citation type="submission" date="2020-08" db="EMBL/GenBank/DDBJ databases">
        <title>Genomic Encyclopedia of Type Strains, Phase IV (KMG-IV): sequencing the most valuable type-strain genomes for metagenomic binning, comparative biology and taxonomic classification.</title>
        <authorList>
            <person name="Goeker M."/>
        </authorList>
    </citation>
    <scope>NUCLEOTIDE SEQUENCE [LARGE SCALE GENOMIC DNA]</scope>
    <source>
        <strain evidence="2 3">DSM 101806</strain>
    </source>
</reference>
<gene>
    <name evidence="2" type="ORF">GGR46_004931</name>
</gene>
<accession>A0A7W6JXE1</accession>
<feature type="chain" id="PRO_5031060440" evidence="1">
    <location>
        <begin position="26"/>
        <end position="610"/>
    </location>
</feature>
<organism evidence="2 3">
    <name type="scientific">Sphingomonas kyeonggiensis</name>
    <dbReference type="NCBI Taxonomy" id="1268553"/>
    <lineage>
        <taxon>Bacteria</taxon>
        <taxon>Pseudomonadati</taxon>
        <taxon>Pseudomonadota</taxon>
        <taxon>Alphaproteobacteria</taxon>
        <taxon>Sphingomonadales</taxon>
        <taxon>Sphingomonadaceae</taxon>
        <taxon>Sphingomonas</taxon>
    </lineage>
</organism>
<keyword evidence="3" id="KW-1185">Reference proteome</keyword>